<proteinExistence type="predicted"/>
<evidence type="ECO:0000313" key="2">
    <source>
        <dbReference type="EMBL" id="KAK6537994.1"/>
    </source>
</evidence>
<dbReference type="InterPro" id="IPR002575">
    <property type="entry name" value="Aminoglycoside_PTrfase"/>
</dbReference>
<dbReference type="Pfam" id="PF01636">
    <property type="entry name" value="APH"/>
    <property type="match status" value="1"/>
</dbReference>
<name>A0AAV9X8B8_9PEZI</name>
<dbReference type="InterPro" id="IPR051678">
    <property type="entry name" value="AGP_Transferase"/>
</dbReference>
<dbReference type="PANTHER" id="PTHR21310">
    <property type="entry name" value="AMINOGLYCOSIDE PHOSPHOTRANSFERASE-RELATED-RELATED"/>
    <property type="match status" value="1"/>
</dbReference>
<evidence type="ECO:0000259" key="1">
    <source>
        <dbReference type="Pfam" id="PF01636"/>
    </source>
</evidence>
<sequence length="387" mass="45177">MPTTTADIVPKIEALFERHIHQRPTRITTPRTSGLFNLLYLVTLPSPPSGFSSTEYFLRLSHPLHPSIKTRNEVGWLQYIHQHGTPSLSHKVPKLLFYSSTTEELDYEYTVLEKLHGETLCDIWEEIDPSTLVSAVVDVAQEIRNFTSKLPRRWFGGFTPEFEPGPYVEYTLYPTDHIEKHWSAYPDETYGTLNIAKPYDTLTEYWKARMERDIRIVEKHDRCASLRPNFLQALKSLPDIPEAVNKAEPFLTHRDLILGNLLWSREEQKITGILDWEFAGMYTLSDWNPGNTLWTTTPQKNKDGKVTQELLFNLFDEELQKRGMNDDDPIFKEGTREHHYARVISLSYWIVRKHVEQDELEESGRVATWLEKFYEHCKILALPVNDN</sequence>
<gene>
    <name evidence="2" type="ORF">TWF694_010887</name>
</gene>
<dbReference type="SUPFAM" id="SSF56112">
    <property type="entry name" value="Protein kinase-like (PK-like)"/>
    <property type="match status" value="1"/>
</dbReference>
<dbReference type="InterPro" id="IPR011009">
    <property type="entry name" value="Kinase-like_dom_sf"/>
</dbReference>
<organism evidence="2 3">
    <name type="scientific">Orbilia ellipsospora</name>
    <dbReference type="NCBI Taxonomy" id="2528407"/>
    <lineage>
        <taxon>Eukaryota</taxon>
        <taxon>Fungi</taxon>
        <taxon>Dikarya</taxon>
        <taxon>Ascomycota</taxon>
        <taxon>Pezizomycotina</taxon>
        <taxon>Orbiliomycetes</taxon>
        <taxon>Orbiliales</taxon>
        <taxon>Orbiliaceae</taxon>
        <taxon>Orbilia</taxon>
    </lineage>
</organism>
<dbReference type="Gene3D" id="3.90.1200.10">
    <property type="match status" value="1"/>
</dbReference>
<dbReference type="AlphaFoldDB" id="A0AAV9X8B8"/>
<feature type="domain" description="Aminoglycoside phosphotransferase" evidence="1">
    <location>
        <begin position="33"/>
        <end position="282"/>
    </location>
</feature>
<protein>
    <recommendedName>
        <fullName evidence="1">Aminoglycoside phosphotransferase domain-containing protein</fullName>
    </recommendedName>
</protein>
<keyword evidence="3" id="KW-1185">Reference proteome</keyword>
<accession>A0AAV9X8B8</accession>
<comment type="caution">
    <text evidence="2">The sequence shown here is derived from an EMBL/GenBank/DDBJ whole genome shotgun (WGS) entry which is preliminary data.</text>
</comment>
<dbReference type="Proteomes" id="UP001365542">
    <property type="component" value="Unassembled WGS sequence"/>
</dbReference>
<dbReference type="EMBL" id="JAVHJO010000008">
    <property type="protein sequence ID" value="KAK6537994.1"/>
    <property type="molecule type" value="Genomic_DNA"/>
</dbReference>
<evidence type="ECO:0000313" key="3">
    <source>
        <dbReference type="Proteomes" id="UP001365542"/>
    </source>
</evidence>
<reference evidence="2 3" key="1">
    <citation type="submission" date="2019-10" db="EMBL/GenBank/DDBJ databases">
        <authorList>
            <person name="Palmer J.M."/>
        </authorList>
    </citation>
    <scope>NUCLEOTIDE SEQUENCE [LARGE SCALE GENOMIC DNA]</scope>
    <source>
        <strain evidence="2 3">TWF694</strain>
    </source>
</reference>